<dbReference type="InterPro" id="IPR001789">
    <property type="entry name" value="Sig_transdc_resp-reg_receiver"/>
</dbReference>
<reference evidence="10 11" key="1">
    <citation type="submission" date="2016-06" db="EMBL/GenBank/DDBJ databases">
        <authorList>
            <person name="Kjaerup R.B."/>
            <person name="Dalgaard T.S."/>
            <person name="Juul-Madsen H.R."/>
        </authorList>
    </citation>
    <scope>NUCLEOTIDE SEQUENCE [LARGE SCALE GENOMIC DNA]</scope>
    <source>
        <strain evidence="10">3</strain>
    </source>
</reference>
<gene>
    <name evidence="10" type="primary">basR</name>
    <name evidence="10" type="ORF">ACCAA_370047</name>
</gene>
<evidence type="ECO:0000256" key="5">
    <source>
        <dbReference type="ARBA" id="ARBA00023163"/>
    </source>
</evidence>
<dbReference type="Pfam" id="PF00486">
    <property type="entry name" value="Trans_reg_C"/>
    <property type="match status" value="1"/>
</dbReference>
<evidence type="ECO:0000313" key="10">
    <source>
        <dbReference type="EMBL" id="SBT06967.1"/>
    </source>
</evidence>
<evidence type="ECO:0000259" key="9">
    <source>
        <dbReference type="PROSITE" id="PS51755"/>
    </source>
</evidence>
<evidence type="ECO:0000256" key="3">
    <source>
        <dbReference type="ARBA" id="ARBA00023015"/>
    </source>
</evidence>
<dbReference type="STRING" id="1860102.ACCAA_370047"/>
<dbReference type="Gene3D" id="3.40.50.2300">
    <property type="match status" value="1"/>
</dbReference>
<dbReference type="SUPFAM" id="SSF52172">
    <property type="entry name" value="CheY-like"/>
    <property type="match status" value="1"/>
</dbReference>
<sequence>MRILVVEDDKLVASGLKQGLLQAGYTVDVADSAEAAEASLQTESFDLAVVDIGLPQADGLTLIRRLRARGSPLPVLVLSARGSMEDTIRGLDIGADDYMPKPFRLPELSARIRALIRRAHSIANACLCHDNLTLDTGRHTASVDGQALELTNREWAILEILLMASPKVVSKDRLVQSLAGWDKDITPNAIEVHVSRLRAKLAAGRIEVRTVRGIGYRIDAAAS</sequence>
<dbReference type="PANTHER" id="PTHR48111:SF67">
    <property type="entry name" value="TRANSCRIPTIONAL REGULATORY PROTEIN TCTD"/>
    <property type="match status" value="1"/>
</dbReference>
<dbReference type="PROSITE" id="PS50110">
    <property type="entry name" value="RESPONSE_REGULATORY"/>
    <property type="match status" value="1"/>
</dbReference>
<name>A0A1A8XR81_9PROT</name>
<dbReference type="InterPro" id="IPR039420">
    <property type="entry name" value="WalR-like"/>
</dbReference>
<evidence type="ECO:0000313" key="11">
    <source>
        <dbReference type="Proteomes" id="UP000199169"/>
    </source>
</evidence>
<dbReference type="InterPro" id="IPR036388">
    <property type="entry name" value="WH-like_DNA-bd_sf"/>
</dbReference>
<dbReference type="PANTHER" id="PTHR48111">
    <property type="entry name" value="REGULATOR OF RPOS"/>
    <property type="match status" value="1"/>
</dbReference>
<dbReference type="GO" id="GO:0006355">
    <property type="term" value="P:regulation of DNA-templated transcription"/>
    <property type="evidence" value="ECO:0007669"/>
    <property type="project" value="InterPro"/>
</dbReference>
<dbReference type="AlphaFoldDB" id="A0A1A8XR81"/>
<feature type="modified residue" description="4-aspartylphosphate" evidence="6">
    <location>
        <position position="51"/>
    </location>
</feature>
<dbReference type="InterPro" id="IPR011006">
    <property type="entry name" value="CheY-like_superfamily"/>
</dbReference>
<dbReference type="PROSITE" id="PS51755">
    <property type="entry name" value="OMPR_PHOB"/>
    <property type="match status" value="1"/>
</dbReference>
<dbReference type="SMART" id="SM00448">
    <property type="entry name" value="REC"/>
    <property type="match status" value="1"/>
</dbReference>
<keyword evidence="3" id="KW-0805">Transcription regulation</keyword>
<dbReference type="Proteomes" id="UP000199169">
    <property type="component" value="Unassembled WGS sequence"/>
</dbReference>
<proteinExistence type="predicted"/>
<protein>
    <submittedName>
        <fullName evidence="10">Transcriptional regulatory protein BasR</fullName>
    </submittedName>
</protein>
<evidence type="ECO:0000256" key="2">
    <source>
        <dbReference type="ARBA" id="ARBA00023012"/>
    </source>
</evidence>
<dbReference type="SMART" id="SM00862">
    <property type="entry name" value="Trans_reg_C"/>
    <property type="match status" value="1"/>
</dbReference>
<evidence type="ECO:0000259" key="8">
    <source>
        <dbReference type="PROSITE" id="PS50110"/>
    </source>
</evidence>
<dbReference type="CDD" id="cd17624">
    <property type="entry name" value="REC_OmpR_PmrA-like"/>
    <property type="match status" value="1"/>
</dbReference>
<organism evidence="10 11">
    <name type="scientific">Candidatus Accumulibacter aalborgensis</name>
    <dbReference type="NCBI Taxonomy" id="1860102"/>
    <lineage>
        <taxon>Bacteria</taxon>
        <taxon>Pseudomonadati</taxon>
        <taxon>Pseudomonadota</taxon>
        <taxon>Betaproteobacteria</taxon>
        <taxon>Candidatus Accumulibacter</taxon>
    </lineage>
</organism>
<keyword evidence="11" id="KW-1185">Reference proteome</keyword>
<evidence type="ECO:0000256" key="4">
    <source>
        <dbReference type="ARBA" id="ARBA00023125"/>
    </source>
</evidence>
<dbReference type="RefSeq" id="WP_186407441.1">
    <property type="nucleotide sequence ID" value="NZ_FLQX01000113.1"/>
</dbReference>
<accession>A0A1A8XR81</accession>
<dbReference type="Gene3D" id="6.10.250.690">
    <property type="match status" value="1"/>
</dbReference>
<feature type="domain" description="OmpR/PhoB-type" evidence="9">
    <location>
        <begin position="124"/>
        <end position="220"/>
    </location>
</feature>
<dbReference type="Pfam" id="PF00072">
    <property type="entry name" value="Response_reg"/>
    <property type="match status" value="1"/>
</dbReference>
<dbReference type="GO" id="GO:0005829">
    <property type="term" value="C:cytosol"/>
    <property type="evidence" value="ECO:0007669"/>
    <property type="project" value="TreeGrafter"/>
</dbReference>
<dbReference type="InterPro" id="IPR001867">
    <property type="entry name" value="OmpR/PhoB-type_DNA-bd"/>
</dbReference>
<keyword evidence="2" id="KW-0902">Two-component regulatory system</keyword>
<dbReference type="CDD" id="cd00383">
    <property type="entry name" value="trans_reg_C"/>
    <property type="match status" value="1"/>
</dbReference>
<dbReference type="GO" id="GO:0000976">
    <property type="term" value="F:transcription cis-regulatory region binding"/>
    <property type="evidence" value="ECO:0007669"/>
    <property type="project" value="TreeGrafter"/>
</dbReference>
<evidence type="ECO:0000256" key="7">
    <source>
        <dbReference type="PROSITE-ProRule" id="PRU01091"/>
    </source>
</evidence>
<feature type="domain" description="Response regulatory" evidence="8">
    <location>
        <begin position="2"/>
        <end position="116"/>
    </location>
</feature>
<dbReference type="FunFam" id="3.40.50.2300:FF:000002">
    <property type="entry name" value="DNA-binding response regulator PhoP"/>
    <property type="match status" value="1"/>
</dbReference>
<keyword evidence="5" id="KW-0804">Transcription</keyword>
<dbReference type="EMBL" id="FLQX01000113">
    <property type="protein sequence ID" value="SBT06967.1"/>
    <property type="molecule type" value="Genomic_DNA"/>
</dbReference>
<keyword evidence="4 7" id="KW-0238">DNA-binding</keyword>
<keyword evidence="1 6" id="KW-0597">Phosphoprotein</keyword>
<dbReference type="GO" id="GO:0000156">
    <property type="term" value="F:phosphorelay response regulator activity"/>
    <property type="evidence" value="ECO:0007669"/>
    <property type="project" value="TreeGrafter"/>
</dbReference>
<evidence type="ECO:0000256" key="6">
    <source>
        <dbReference type="PROSITE-ProRule" id="PRU00169"/>
    </source>
</evidence>
<dbReference type="GO" id="GO:0032993">
    <property type="term" value="C:protein-DNA complex"/>
    <property type="evidence" value="ECO:0007669"/>
    <property type="project" value="TreeGrafter"/>
</dbReference>
<dbReference type="Gene3D" id="1.10.10.10">
    <property type="entry name" value="Winged helix-like DNA-binding domain superfamily/Winged helix DNA-binding domain"/>
    <property type="match status" value="1"/>
</dbReference>
<feature type="DNA-binding region" description="OmpR/PhoB-type" evidence="7">
    <location>
        <begin position="124"/>
        <end position="220"/>
    </location>
</feature>
<evidence type="ECO:0000256" key="1">
    <source>
        <dbReference type="ARBA" id="ARBA00022553"/>
    </source>
</evidence>